<protein>
    <recommendedName>
        <fullName evidence="3">Cysteine-rich KTR</fullName>
    </recommendedName>
</protein>
<proteinExistence type="predicted"/>
<evidence type="ECO:0008006" key="3">
    <source>
        <dbReference type="Google" id="ProtNLM"/>
    </source>
</evidence>
<evidence type="ECO:0000313" key="1">
    <source>
        <dbReference type="EMBL" id="SHJ64813.1"/>
    </source>
</evidence>
<sequence>MMYSDEKIYCPCCGKVIIRRLKGVMENNCPYCKKGLKVIVDEKGMTIFSELS</sequence>
<organism evidence="1 2">
    <name type="scientific">Pseudobutyrivibrio xylanivorans DSM 14809</name>
    <dbReference type="NCBI Taxonomy" id="1123012"/>
    <lineage>
        <taxon>Bacteria</taxon>
        <taxon>Bacillati</taxon>
        <taxon>Bacillota</taxon>
        <taxon>Clostridia</taxon>
        <taxon>Lachnospirales</taxon>
        <taxon>Lachnospiraceae</taxon>
        <taxon>Pseudobutyrivibrio</taxon>
    </lineage>
</organism>
<name>A0A1M6L0V7_PSEXY</name>
<evidence type="ECO:0000313" key="2">
    <source>
        <dbReference type="Proteomes" id="UP000184185"/>
    </source>
</evidence>
<dbReference type="EMBL" id="FQYQ01000036">
    <property type="protein sequence ID" value="SHJ64813.1"/>
    <property type="molecule type" value="Genomic_DNA"/>
</dbReference>
<dbReference type="AlphaFoldDB" id="A0A1M6L0V7"/>
<reference evidence="1 2" key="1">
    <citation type="submission" date="2016-11" db="EMBL/GenBank/DDBJ databases">
        <authorList>
            <person name="Jaros S."/>
            <person name="Januszkiewicz K."/>
            <person name="Wedrychowicz H."/>
        </authorList>
    </citation>
    <scope>NUCLEOTIDE SEQUENCE [LARGE SCALE GENOMIC DNA]</scope>
    <source>
        <strain evidence="1 2">DSM 14809</strain>
    </source>
</reference>
<accession>A0A1M6L0V7</accession>
<dbReference type="RefSeq" id="WP_159430908.1">
    <property type="nucleotide sequence ID" value="NZ_FQYQ01000036.1"/>
</dbReference>
<gene>
    <name evidence="1" type="ORF">SAMN02745725_02989</name>
</gene>
<dbReference type="Proteomes" id="UP000184185">
    <property type="component" value="Unassembled WGS sequence"/>
</dbReference>
<keyword evidence="2" id="KW-1185">Reference proteome</keyword>